<feature type="compositionally biased region" description="Basic and acidic residues" evidence="1">
    <location>
        <begin position="28"/>
        <end position="39"/>
    </location>
</feature>
<feature type="compositionally biased region" description="Basic and acidic residues" evidence="1">
    <location>
        <begin position="76"/>
        <end position="85"/>
    </location>
</feature>
<organism evidence="2">
    <name type="scientific">uncultured Thermomicrobiales bacterium</name>
    <dbReference type="NCBI Taxonomy" id="1645740"/>
    <lineage>
        <taxon>Bacteria</taxon>
        <taxon>Pseudomonadati</taxon>
        <taxon>Thermomicrobiota</taxon>
        <taxon>Thermomicrobia</taxon>
        <taxon>Thermomicrobiales</taxon>
        <taxon>environmental samples</taxon>
    </lineage>
</organism>
<feature type="compositionally biased region" description="Basic residues" evidence="1">
    <location>
        <begin position="59"/>
        <end position="75"/>
    </location>
</feature>
<accession>A0A6J4UIS5</accession>
<dbReference type="EMBL" id="CADCWG010000097">
    <property type="protein sequence ID" value="CAA9548465.1"/>
    <property type="molecule type" value="Genomic_DNA"/>
</dbReference>
<feature type="region of interest" description="Disordered" evidence="1">
    <location>
        <begin position="1"/>
        <end position="39"/>
    </location>
</feature>
<name>A0A6J4UIS5_9BACT</name>
<protein>
    <submittedName>
        <fullName evidence="2">Uncharacterized protein</fullName>
    </submittedName>
</protein>
<proteinExistence type="predicted"/>
<gene>
    <name evidence="2" type="ORF">AVDCRST_MAG49-1560</name>
</gene>
<evidence type="ECO:0000313" key="2">
    <source>
        <dbReference type="EMBL" id="CAA9548465.1"/>
    </source>
</evidence>
<evidence type="ECO:0000256" key="1">
    <source>
        <dbReference type="SAM" id="MobiDB-lite"/>
    </source>
</evidence>
<sequence length="85" mass="8954">MKKDTGGLVGSAETGPGARPLRCLPSSGRDDALADRRGPMDGVRVGIVGGDRVLGCPSRWRRRCPGNRGSRRRGGERRATDGPVA</sequence>
<dbReference type="AlphaFoldDB" id="A0A6J4UIS5"/>
<feature type="region of interest" description="Disordered" evidence="1">
    <location>
        <begin position="58"/>
        <end position="85"/>
    </location>
</feature>
<reference evidence="2" key="1">
    <citation type="submission" date="2020-02" db="EMBL/GenBank/DDBJ databases">
        <authorList>
            <person name="Meier V. D."/>
        </authorList>
    </citation>
    <scope>NUCLEOTIDE SEQUENCE</scope>
    <source>
        <strain evidence="2">AVDCRST_MAG49</strain>
    </source>
</reference>